<dbReference type="EC" id="2.7.11.1" evidence="1"/>
<dbReference type="Pfam" id="PF00069">
    <property type="entry name" value="Pkinase"/>
    <property type="match status" value="1"/>
</dbReference>
<dbReference type="SMART" id="SM00220">
    <property type="entry name" value="S_TKc"/>
    <property type="match status" value="1"/>
</dbReference>
<comment type="caution">
    <text evidence="11">The sequence shown here is derived from an EMBL/GenBank/DDBJ whole genome shotgun (WGS) entry which is preliminary data.</text>
</comment>
<evidence type="ECO:0000313" key="12">
    <source>
        <dbReference type="Proteomes" id="UP000661112"/>
    </source>
</evidence>
<keyword evidence="5 11" id="KW-0418">Kinase</keyword>
<dbReference type="GO" id="GO:0004674">
    <property type="term" value="F:protein serine/threonine kinase activity"/>
    <property type="evidence" value="ECO:0007669"/>
    <property type="project" value="UniProtKB-KW"/>
</dbReference>
<dbReference type="EMBL" id="JACJSG010000009">
    <property type="protein sequence ID" value="MBD2500615.1"/>
    <property type="molecule type" value="Genomic_DNA"/>
</dbReference>
<dbReference type="SUPFAM" id="SSF56112">
    <property type="entry name" value="Protein kinase-like (PK-like)"/>
    <property type="match status" value="1"/>
</dbReference>
<dbReference type="CDD" id="cd14014">
    <property type="entry name" value="STKc_PknB_like"/>
    <property type="match status" value="1"/>
</dbReference>
<organism evidence="11 12">
    <name type="scientific">Anabaena azotica FACHB-119</name>
    <dbReference type="NCBI Taxonomy" id="947527"/>
    <lineage>
        <taxon>Bacteria</taxon>
        <taxon>Bacillati</taxon>
        <taxon>Cyanobacteriota</taxon>
        <taxon>Cyanophyceae</taxon>
        <taxon>Nostocales</taxon>
        <taxon>Nostocaceae</taxon>
        <taxon>Anabaena</taxon>
        <taxon>Anabaena azotica</taxon>
    </lineage>
</organism>
<keyword evidence="12" id="KW-1185">Reference proteome</keyword>
<dbReference type="InterPro" id="IPR011009">
    <property type="entry name" value="Kinase-like_dom_sf"/>
</dbReference>
<evidence type="ECO:0000256" key="4">
    <source>
        <dbReference type="ARBA" id="ARBA00022741"/>
    </source>
</evidence>
<dbReference type="PROSITE" id="PS50011">
    <property type="entry name" value="PROTEIN_KINASE_DOM"/>
    <property type="match status" value="1"/>
</dbReference>
<evidence type="ECO:0000259" key="10">
    <source>
        <dbReference type="PROSITE" id="PS50011"/>
    </source>
</evidence>
<dbReference type="RefSeq" id="WP_190469771.1">
    <property type="nucleotide sequence ID" value="NZ_JACJSG010000009.1"/>
</dbReference>
<evidence type="ECO:0000256" key="1">
    <source>
        <dbReference type="ARBA" id="ARBA00012513"/>
    </source>
</evidence>
<keyword evidence="4 9" id="KW-0547">Nucleotide-binding</keyword>
<feature type="binding site" evidence="9">
    <location>
        <position position="45"/>
    </location>
    <ligand>
        <name>ATP</name>
        <dbReference type="ChEBI" id="CHEBI:30616"/>
    </ligand>
</feature>
<proteinExistence type="predicted"/>
<keyword evidence="3" id="KW-0808">Transferase</keyword>
<evidence type="ECO:0000256" key="3">
    <source>
        <dbReference type="ARBA" id="ARBA00022679"/>
    </source>
</evidence>
<reference evidence="11 12" key="1">
    <citation type="journal article" date="2020" name="ISME J.">
        <title>Comparative genomics reveals insights into cyanobacterial evolution and habitat adaptation.</title>
        <authorList>
            <person name="Chen M.Y."/>
            <person name="Teng W.K."/>
            <person name="Zhao L."/>
            <person name="Hu C.X."/>
            <person name="Zhou Y.K."/>
            <person name="Han B.P."/>
            <person name="Song L.R."/>
            <person name="Shu W.S."/>
        </authorList>
    </citation>
    <scope>NUCLEOTIDE SEQUENCE [LARGE SCALE GENOMIC DNA]</scope>
    <source>
        <strain evidence="11 12">FACHB-119</strain>
    </source>
</reference>
<evidence type="ECO:0000256" key="6">
    <source>
        <dbReference type="ARBA" id="ARBA00022840"/>
    </source>
</evidence>
<name>A0ABR8D2V4_9NOST</name>
<keyword evidence="6 9" id="KW-0067">ATP-binding</keyword>
<evidence type="ECO:0000256" key="9">
    <source>
        <dbReference type="PROSITE-ProRule" id="PRU10141"/>
    </source>
</evidence>
<dbReference type="PANTHER" id="PTHR24363">
    <property type="entry name" value="SERINE/THREONINE PROTEIN KINASE"/>
    <property type="match status" value="1"/>
</dbReference>
<evidence type="ECO:0000313" key="11">
    <source>
        <dbReference type="EMBL" id="MBD2500615.1"/>
    </source>
</evidence>
<dbReference type="PANTHER" id="PTHR24363:SF0">
    <property type="entry name" value="SERINE_THREONINE KINASE LIKE DOMAIN CONTAINING 1"/>
    <property type="match status" value="1"/>
</dbReference>
<dbReference type="Gene3D" id="1.10.510.10">
    <property type="entry name" value="Transferase(Phosphotransferase) domain 1"/>
    <property type="match status" value="1"/>
</dbReference>
<dbReference type="InterPro" id="IPR017441">
    <property type="entry name" value="Protein_kinase_ATP_BS"/>
</dbReference>
<sequence>MNHPMIGKVLQARYQIVQNLGSGVFGQTYIAIDINYPHQPKCVVKQLKVNSLHSSHLDTLRLRFLTETETLKHLGQHPQIPNFITCFEENERFYLVQEYIAGHALTAELPIAQNWGYLWREDEVITFLEDALTILEFIHSQGVIHCDIKPENLIRRAVNGKLVLIDFGSIVSVNFAIDPELYIYQVPATSLGYIPPEQFIGQTQINSDIYALGMIAIQALTGLEPLQLRVDPDSNEIIWRSVDTPVSDYLAAILTHMIRYNYQVRFQSAAEVLRAIQQMKWETAQTQLQQPQQIEYVPAEANSGSGSPLLTGMKVGLAVNTLLMGLGTYSLLSNSPANTETEILYKATKEYQEGDLQQAIALAKLIPSHSNVYPDAQATIEEWQQQWQTAAKQYSLAEQALLESRWSDVFSAASEVPNIAYWQTKVQDIVKQANVNIEAQTQDLLARAYAQAQAKDFSSALEYLRQIPQESSAGALVQKKLAEYNEKRQIRAAYFLHQARKQALAGNFDNAVNYLRKIPQGTPVYAQAQAKLNEYKQKLRPQMQNQRIAYSVIAATKKAKSLFAESSVIKANNVNFETQLQEVNIN</sequence>
<comment type="catalytic activity">
    <reaction evidence="8">
        <text>L-seryl-[protein] + ATP = O-phospho-L-seryl-[protein] + ADP + H(+)</text>
        <dbReference type="Rhea" id="RHEA:17989"/>
        <dbReference type="Rhea" id="RHEA-COMP:9863"/>
        <dbReference type="Rhea" id="RHEA-COMP:11604"/>
        <dbReference type="ChEBI" id="CHEBI:15378"/>
        <dbReference type="ChEBI" id="CHEBI:29999"/>
        <dbReference type="ChEBI" id="CHEBI:30616"/>
        <dbReference type="ChEBI" id="CHEBI:83421"/>
        <dbReference type="ChEBI" id="CHEBI:456216"/>
        <dbReference type="EC" id="2.7.11.1"/>
    </reaction>
</comment>
<protein>
    <recommendedName>
        <fullName evidence="1">non-specific serine/threonine protein kinase</fullName>
        <ecNumber evidence="1">2.7.11.1</ecNumber>
    </recommendedName>
</protein>
<feature type="domain" description="Protein kinase" evidence="10">
    <location>
        <begin position="14"/>
        <end position="282"/>
    </location>
</feature>
<comment type="catalytic activity">
    <reaction evidence="7">
        <text>L-threonyl-[protein] + ATP = O-phospho-L-threonyl-[protein] + ADP + H(+)</text>
        <dbReference type="Rhea" id="RHEA:46608"/>
        <dbReference type="Rhea" id="RHEA-COMP:11060"/>
        <dbReference type="Rhea" id="RHEA-COMP:11605"/>
        <dbReference type="ChEBI" id="CHEBI:15378"/>
        <dbReference type="ChEBI" id="CHEBI:30013"/>
        <dbReference type="ChEBI" id="CHEBI:30616"/>
        <dbReference type="ChEBI" id="CHEBI:61977"/>
        <dbReference type="ChEBI" id="CHEBI:456216"/>
        <dbReference type="EC" id="2.7.11.1"/>
    </reaction>
</comment>
<dbReference type="PROSITE" id="PS00107">
    <property type="entry name" value="PROTEIN_KINASE_ATP"/>
    <property type="match status" value="1"/>
</dbReference>
<gene>
    <name evidence="11" type="ORF">H6G83_08275</name>
</gene>
<evidence type="ECO:0000256" key="5">
    <source>
        <dbReference type="ARBA" id="ARBA00022777"/>
    </source>
</evidence>
<accession>A0ABR8D2V4</accession>
<keyword evidence="2 11" id="KW-0723">Serine/threonine-protein kinase</keyword>
<evidence type="ECO:0000256" key="2">
    <source>
        <dbReference type="ARBA" id="ARBA00022527"/>
    </source>
</evidence>
<dbReference type="InterPro" id="IPR000719">
    <property type="entry name" value="Prot_kinase_dom"/>
</dbReference>
<evidence type="ECO:0000256" key="7">
    <source>
        <dbReference type="ARBA" id="ARBA00047899"/>
    </source>
</evidence>
<dbReference type="Proteomes" id="UP000661112">
    <property type="component" value="Unassembled WGS sequence"/>
</dbReference>
<evidence type="ECO:0000256" key="8">
    <source>
        <dbReference type="ARBA" id="ARBA00048679"/>
    </source>
</evidence>